<protein>
    <submittedName>
        <fullName evidence="3">Unannotated protein</fullName>
    </submittedName>
</protein>
<feature type="compositionally biased region" description="Basic and acidic residues" evidence="1">
    <location>
        <begin position="1"/>
        <end position="11"/>
    </location>
</feature>
<feature type="region of interest" description="Disordered" evidence="1">
    <location>
        <begin position="1"/>
        <end position="24"/>
    </location>
</feature>
<sequence length="159" mass="17809">MTEHTITEHPREKKRAATGPVKTHDQLRKDKLAHRINSYLAVKITGAVGTMWCAYLFALLALLSLPEVLSSGSLKDLVAWIAQTFLQLVLLSIIIVGQNISQVAADKRAEETFEDVSMSLDKAREIQAHLIDQDKELERILAMVKSLETQLNTRMETGK</sequence>
<dbReference type="EMBL" id="CAFBLN010000012">
    <property type="protein sequence ID" value="CAB4864555.1"/>
    <property type="molecule type" value="Genomic_DNA"/>
</dbReference>
<evidence type="ECO:0000256" key="2">
    <source>
        <dbReference type="SAM" id="Phobius"/>
    </source>
</evidence>
<keyword evidence="2" id="KW-0472">Membrane</keyword>
<keyword evidence="2" id="KW-0812">Transmembrane</keyword>
<keyword evidence="2" id="KW-1133">Transmembrane helix</keyword>
<accession>A0A6J7D6D4</accession>
<evidence type="ECO:0000256" key="1">
    <source>
        <dbReference type="SAM" id="MobiDB-lite"/>
    </source>
</evidence>
<evidence type="ECO:0000313" key="3">
    <source>
        <dbReference type="EMBL" id="CAB4864555.1"/>
    </source>
</evidence>
<feature type="transmembrane region" description="Helical" evidence="2">
    <location>
        <begin position="38"/>
        <end position="65"/>
    </location>
</feature>
<dbReference type="AlphaFoldDB" id="A0A6J7D6D4"/>
<name>A0A6J7D6D4_9ZZZZ</name>
<gene>
    <name evidence="3" type="ORF">UFOPK3381_00449</name>
</gene>
<organism evidence="3">
    <name type="scientific">freshwater metagenome</name>
    <dbReference type="NCBI Taxonomy" id="449393"/>
    <lineage>
        <taxon>unclassified sequences</taxon>
        <taxon>metagenomes</taxon>
        <taxon>ecological metagenomes</taxon>
    </lineage>
</organism>
<proteinExistence type="predicted"/>
<reference evidence="3" key="1">
    <citation type="submission" date="2020-05" db="EMBL/GenBank/DDBJ databases">
        <authorList>
            <person name="Chiriac C."/>
            <person name="Salcher M."/>
            <person name="Ghai R."/>
            <person name="Kavagutti S V."/>
        </authorList>
    </citation>
    <scope>NUCLEOTIDE SEQUENCE</scope>
</reference>
<feature type="transmembrane region" description="Helical" evidence="2">
    <location>
        <begin position="77"/>
        <end position="97"/>
    </location>
</feature>